<proteinExistence type="predicted"/>
<name>A0ACB1AKE3_MELEN</name>
<sequence>MYVGMDLDAWPNSDQRTLSIGMKEFAQSSCFFVIPMTSTLEDTNGLELIRQGTTTVRCCFFFSPVALLNGKHSMDERKKLA</sequence>
<gene>
    <name evidence="1" type="ORF">MENTE1834_LOCUS39897</name>
</gene>
<dbReference type="Proteomes" id="UP001497535">
    <property type="component" value="Unassembled WGS sequence"/>
</dbReference>
<comment type="caution">
    <text evidence="1">The sequence shown here is derived from an EMBL/GenBank/DDBJ whole genome shotgun (WGS) entry which is preliminary data.</text>
</comment>
<dbReference type="EMBL" id="CAVMJV010000091">
    <property type="protein sequence ID" value="CAK5092027.1"/>
    <property type="molecule type" value="Genomic_DNA"/>
</dbReference>
<protein>
    <submittedName>
        <fullName evidence="1">Uncharacterized protein</fullName>
    </submittedName>
</protein>
<reference evidence="1" key="1">
    <citation type="submission" date="2023-11" db="EMBL/GenBank/DDBJ databases">
        <authorList>
            <person name="Poullet M."/>
        </authorList>
    </citation>
    <scope>NUCLEOTIDE SEQUENCE</scope>
    <source>
        <strain evidence="1">E1834</strain>
    </source>
</reference>
<organism evidence="1 2">
    <name type="scientific">Meloidogyne enterolobii</name>
    <name type="common">Root-knot nematode worm</name>
    <name type="synonym">Meloidogyne mayaguensis</name>
    <dbReference type="NCBI Taxonomy" id="390850"/>
    <lineage>
        <taxon>Eukaryota</taxon>
        <taxon>Metazoa</taxon>
        <taxon>Ecdysozoa</taxon>
        <taxon>Nematoda</taxon>
        <taxon>Chromadorea</taxon>
        <taxon>Rhabditida</taxon>
        <taxon>Tylenchina</taxon>
        <taxon>Tylenchomorpha</taxon>
        <taxon>Tylenchoidea</taxon>
        <taxon>Meloidogynidae</taxon>
        <taxon>Meloidogyninae</taxon>
        <taxon>Meloidogyne</taxon>
    </lineage>
</organism>
<accession>A0ACB1AKE3</accession>
<keyword evidence="2" id="KW-1185">Reference proteome</keyword>
<evidence type="ECO:0000313" key="2">
    <source>
        <dbReference type="Proteomes" id="UP001497535"/>
    </source>
</evidence>
<evidence type="ECO:0000313" key="1">
    <source>
        <dbReference type="EMBL" id="CAK5092027.1"/>
    </source>
</evidence>